<evidence type="ECO:0000313" key="4">
    <source>
        <dbReference type="Proteomes" id="UP000823603"/>
    </source>
</evidence>
<keyword evidence="1" id="KW-0732">Signal</keyword>
<dbReference type="EMBL" id="JADIMB010000091">
    <property type="protein sequence ID" value="MBO8471384.1"/>
    <property type="molecule type" value="Genomic_DNA"/>
</dbReference>
<dbReference type="PROSITE" id="PS51257">
    <property type="entry name" value="PROKAR_LIPOPROTEIN"/>
    <property type="match status" value="1"/>
</dbReference>
<dbReference type="Pfam" id="PF01156">
    <property type="entry name" value="IU_nuc_hydro"/>
    <property type="match status" value="1"/>
</dbReference>
<dbReference type="Gene3D" id="3.90.245.10">
    <property type="entry name" value="Ribonucleoside hydrolase-like"/>
    <property type="match status" value="1"/>
</dbReference>
<name>A0A9D9IH35_9BACT</name>
<feature type="domain" description="Inosine/uridine-preferring nucleoside hydrolase" evidence="2">
    <location>
        <begin position="30"/>
        <end position="291"/>
    </location>
</feature>
<organism evidence="3 4">
    <name type="scientific">Candidatus Cryptobacteroides faecavium</name>
    <dbReference type="NCBI Taxonomy" id="2840762"/>
    <lineage>
        <taxon>Bacteria</taxon>
        <taxon>Pseudomonadati</taxon>
        <taxon>Bacteroidota</taxon>
        <taxon>Bacteroidia</taxon>
        <taxon>Bacteroidales</taxon>
        <taxon>Candidatus Cryptobacteroides</taxon>
    </lineage>
</organism>
<evidence type="ECO:0000313" key="3">
    <source>
        <dbReference type="EMBL" id="MBO8471384.1"/>
    </source>
</evidence>
<dbReference type="PANTHER" id="PTHR43264:SF1">
    <property type="entry name" value="INOSINE_URIDINE-PREFERRING NUCLEOSIDE HYDROLASE DOMAIN-CONTAINING PROTEIN"/>
    <property type="match status" value="1"/>
</dbReference>
<dbReference type="AlphaFoldDB" id="A0A9D9IH35"/>
<reference evidence="3" key="2">
    <citation type="journal article" date="2021" name="PeerJ">
        <title>Extensive microbial diversity within the chicken gut microbiome revealed by metagenomics and culture.</title>
        <authorList>
            <person name="Gilroy R."/>
            <person name="Ravi A."/>
            <person name="Getino M."/>
            <person name="Pursley I."/>
            <person name="Horton D.L."/>
            <person name="Alikhan N.F."/>
            <person name="Baker D."/>
            <person name="Gharbi K."/>
            <person name="Hall N."/>
            <person name="Watson M."/>
            <person name="Adriaenssens E.M."/>
            <person name="Foster-Nyarko E."/>
            <person name="Jarju S."/>
            <person name="Secka A."/>
            <person name="Antonio M."/>
            <person name="Oren A."/>
            <person name="Chaudhuri R.R."/>
            <person name="La Ragione R."/>
            <person name="Hildebrand F."/>
            <person name="Pallen M.J."/>
        </authorList>
    </citation>
    <scope>NUCLEOTIDE SEQUENCE</scope>
    <source>
        <strain evidence="3">B2-22910</strain>
    </source>
</reference>
<proteinExistence type="predicted"/>
<feature type="chain" id="PRO_5039688332" evidence="1">
    <location>
        <begin position="19"/>
        <end position="325"/>
    </location>
</feature>
<dbReference type="GO" id="GO:0016799">
    <property type="term" value="F:hydrolase activity, hydrolyzing N-glycosyl compounds"/>
    <property type="evidence" value="ECO:0007669"/>
    <property type="project" value="InterPro"/>
</dbReference>
<keyword evidence="3" id="KW-0378">Hydrolase</keyword>
<dbReference type="InterPro" id="IPR036452">
    <property type="entry name" value="Ribo_hydro-like"/>
</dbReference>
<comment type="caution">
    <text evidence="3">The sequence shown here is derived from an EMBL/GenBank/DDBJ whole genome shotgun (WGS) entry which is preliminary data.</text>
</comment>
<sequence>MKKFALILSVLLSAAACSRTPEGGQEPMPVIIETDMGNDIDDALALAVAHKAEDQGKIRILAVGCHKLSDTPARYVDILNTYYGHPEIEIAMSETPVKEISNYADYTAGPCNMGFTESKGGKFHEPVKLYRKLLSEAEDNSVCFVSLGFGTTLAQLLDSPADEYSPLSGKELVAKKARTLSIMAGSYGDKKRAEYNVKNDIPAMQKVFAQWPGEIIQNPFEIGKQAVYPCWPIEENLGFEGLNPVAEAYKLYGKMPYDKPSWDILSIVYLLRPDLFTMSPAGKISVDDKGYTHFTPDEKGRHHVLSATIDQPQALKEYIIEMSIK</sequence>
<dbReference type="SUPFAM" id="SSF53590">
    <property type="entry name" value="Nucleoside hydrolase"/>
    <property type="match status" value="1"/>
</dbReference>
<dbReference type="InterPro" id="IPR001910">
    <property type="entry name" value="Inosine/uridine_hydrolase_dom"/>
</dbReference>
<evidence type="ECO:0000256" key="1">
    <source>
        <dbReference type="SAM" id="SignalP"/>
    </source>
</evidence>
<gene>
    <name evidence="3" type="ORF">IAB82_06270</name>
</gene>
<dbReference type="PANTHER" id="PTHR43264">
    <property type="match status" value="1"/>
</dbReference>
<accession>A0A9D9IH35</accession>
<reference evidence="3" key="1">
    <citation type="submission" date="2020-10" db="EMBL/GenBank/DDBJ databases">
        <authorList>
            <person name="Gilroy R."/>
        </authorList>
    </citation>
    <scope>NUCLEOTIDE SEQUENCE</scope>
    <source>
        <strain evidence="3">B2-22910</strain>
    </source>
</reference>
<feature type="signal peptide" evidence="1">
    <location>
        <begin position="1"/>
        <end position="18"/>
    </location>
</feature>
<dbReference type="Proteomes" id="UP000823603">
    <property type="component" value="Unassembled WGS sequence"/>
</dbReference>
<evidence type="ECO:0000259" key="2">
    <source>
        <dbReference type="Pfam" id="PF01156"/>
    </source>
</evidence>
<protein>
    <submittedName>
        <fullName evidence="3">Nucleoside hydrolase</fullName>
    </submittedName>
</protein>